<gene>
    <name evidence="13" type="primary">pgeF</name>
    <name evidence="13" type="ORF">GMB86_08370</name>
</gene>
<evidence type="ECO:0000313" key="14">
    <source>
        <dbReference type="Proteomes" id="UP000440978"/>
    </source>
</evidence>
<comment type="catalytic activity">
    <reaction evidence="10">
        <text>adenosine + phosphate = alpha-D-ribose 1-phosphate + adenine</text>
        <dbReference type="Rhea" id="RHEA:27642"/>
        <dbReference type="ChEBI" id="CHEBI:16335"/>
        <dbReference type="ChEBI" id="CHEBI:16708"/>
        <dbReference type="ChEBI" id="CHEBI:43474"/>
        <dbReference type="ChEBI" id="CHEBI:57720"/>
        <dbReference type="EC" id="2.4.2.1"/>
    </reaction>
    <physiologicalReaction direction="left-to-right" evidence="10">
        <dbReference type="Rhea" id="RHEA:27643"/>
    </physiologicalReaction>
</comment>
<comment type="cofactor">
    <cofactor evidence="2">
        <name>Zn(2+)</name>
        <dbReference type="ChEBI" id="CHEBI:29105"/>
    </cofactor>
</comment>
<dbReference type="CDD" id="cd16833">
    <property type="entry name" value="YfiH"/>
    <property type="match status" value="1"/>
</dbReference>
<evidence type="ECO:0000256" key="5">
    <source>
        <dbReference type="ARBA" id="ARBA00022679"/>
    </source>
</evidence>
<keyword evidence="5" id="KW-0808">Transferase</keyword>
<dbReference type="InterPro" id="IPR038371">
    <property type="entry name" value="Cu_polyphenol_OxRdtase_sf"/>
</dbReference>
<evidence type="ECO:0000256" key="6">
    <source>
        <dbReference type="ARBA" id="ARBA00022723"/>
    </source>
</evidence>
<sequence length="283" mass="32033">MVKEPFNVQTPHALLLGDNRVQGKETILIGITTRRHGVSQYPFQSLNMGFHIHDHPNSVLENRRRLSEQLNIPLNQWVQTEQVHGTEIFRVTKEHAGQGARDLQSVIKNGDGLYTTDKDLLLVACFADCVPLYFYSKKGHAIGLLHAGWRGTVRLASQKMVHLWEEELNLKPDDIHVVIGPSIGPCCYVVDEKVVSEIHKIKGIHIEQVATPLDEHHVSLDLKKLNCLLLQQVGVPDRNIIQSSYCTSCSNDLFFSHRKEKGKTGRILGFIGINEEKDENEKR</sequence>
<comment type="catalytic activity">
    <reaction evidence="11">
        <text>S-methyl-5'-thioadenosine + phosphate = 5-(methylsulfanyl)-alpha-D-ribose 1-phosphate + adenine</text>
        <dbReference type="Rhea" id="RHEA:11852"/>
        <dbReference type="ChEBI" id="CHEBI:16708"/>
        <dbReference type="ChEBI" id="CHEBI:17509"/>
        <dbReference type="ChEBI" id="CHEBI:43474"/>
        <dbReference type="ChEBI" id="CHEBI:58533"/>
        <dbReference type="EC" id="2.4.2.28"/>
    </reaction>
    <physiologicalReaction direction="left-to-right" evidence="11">
        <dbReference type="Rhea" id="RHEA:11853"/>
    </physiologicalReaction>
</comment>
<keyword evidence="8" id="KW-0862">Zinc</keyword>
<comment type="caution">
    <text evidence="13">The sequence shown here is derived from an EMBL/GenBank/DDBJ whole genome shotgun (WGS) entry which is preliminary data.</text>
</comment>
<keyword evidence="14" id="KW-1185">Reference proteome</keyword>
<evidence type="ECO:0000256" key="4">
    <source>
        <dbReference type="ARBA" id="ARBA00007353"/>
    </source>
</evidence>
<comment type="function">
    <text evidence="3">Purine nucleoside enzyme that catalyzes the phosphorolysis of adenosine and inosine nucleosides, yielding D-ribose 1-phosphate and the respective free bases, adenine and hypoxanthine. Also catalyzes the phosphorolysis of S-methyl-5'-thioadenosine into adenine and S-methyl-5-thio-alpha-D-ribose 1-phosphate. Also has adenosine deaminase activity.</text>
</comment>
<accession>A0A6N8CSV8</accession>
<protein>
    <recommendedName>
        <fullName evidence="12">Purine nucleoside phosphorylase</fullName>
    </recommendedName>
</protein>
<dbReference type="InterPro" id="IPR011324">
    <property type="entry name" value="Cytotoxic_necrot_fac-like_cat"/>
</dbReference>
<evidence type="ECO:0000256" key="12">
    <source>
        <dbReference type="RuleBase" id="RU361274"/>
    </source>
</evidence>
<dbReference type="SUPFAM" id="SSF64438">
    <property type="entry name" value="CNF1/YfiH-like putative cysteine hydrolases"/>
    <property type="match status" value="1"/>
</dbReference>
<evidence type="ECO:0000256" key="11">
    <source>
        <dbReference type="ARBA" id="ARBA00049893"/>
    </source>
</evidence>
<dbReference type="PANTHER" id="PTHR30616:SF2">
    <property type="entry name" value="PURINE NUCLEOSIDE PHOSPHORYLASE LACC1"/>
    <property type="match status" value="1"/>
</dbReference>
<keyword evidence="6" id="KW-0479">Metal-binding</keyword>
<evidence type="ECO:0000256" key="10">
    <source>
        <dbReference type="ARBA" id="ARBA00048968"/>
    </source>
</evidence>
<comment type="catalytic activity">
    <reaction evidence="9">
        <text>adenosine + H2O + H(+) = inosine + NH4(+)</text>
        <dbReference type="Rhea" id="RHEA:24408"/>
        <dbReference type="ChEBI" id="CHEBI:15377"/>
        <dbReference type="ChEBI" id="CHEBI:15378"/>
        <dbReference type="ChEBI" id="CHEBI:16335"/>
        <dbReference type="ChEBI" id="CHEBI:17596"/>
        <dbReference type="ChEBI" id="CHEBI:28938"/>
        <dbReference type="EC" id="3.5.4.4"/>
    </reaction>
    <physiologicalReaction direction="left-to-right" evidence="9">
        <dbReference type="Rhea" id="RHEA:24409"/>
    </physiologicalReaction>
</comment>
<name>A0A6N8CSV8_9BACI</name>
<dbReference type="GO" id="GO:0005507">
    <property type="term" value="F:copper ion binding"/>
    <property type="evidence" value="ECO:0007669"/>
    <property type="project" value="TreeGrafter"/>
</dbReference>
<organism evidence="13 14">
    <name type="scientific">Terrilactibacillus tamarindi</name>
    <dbReference type="NCBI Taxonomy" id="2599694"/>
    <lineage>
        <taxon>Bacteria</taxon>
        <taxon>Bacillati</taxon>
        <taxon>Bacillota</taxon>
        <taxon>Bacilli</taxon>
        <taxon>Bacillales</taxon>
        <taxon>Bacillaceae</taxon>
        <taxon>Terrilactibacillus</taxon>
    </lineage>
</organism>
<dbReference type="Gene3D" id="3.60.140.10">
    <property type="entry name" value="CNF1/YfiH-like putative cysteine hydrolases"/>
    <property type="match status" value="1"/>
</dbReference>
<dbReference type="InterPro" id="IPR003730">
    <property type="entry name" value="Cu_polyphenol_OxRdtase"/>
</dbReference>
<comment type="catalytic activity">
    <reaction evidence="1">
        <text>inosine + phosphate = alpha-D-ribose 1-phosphate + hypoxanthine</text>
        <dbReference type="Rhea" id="RHEA:27646"/>
        <dbReference type="ChEBI" id="CHEBI:17368"/>
        <dbReference type="ChEBI" id="CHEBI:17596"/>
        <dbReference type="ChEBI" id="CHEBI:43474"/>
        <dbReference type="ChEBI" id="CHEBI:57720"/>
        <dbReference type="EC" id="2.4.2.1"/>
    </reaction>
    <physiologicalReaction direction="left-to-right" evidence="1">
        <dbReference type="Rhea" id="RHEA:27647"/>
    </physiologicalReaction>
</comment>
<evidence type="ECO:0000256" key="7">
    <source>
        <dbReference type="ARBA" id="ARBA00022801"/>
    </source>
</evidence>
<evidence type="ECO:0000256" key="1">
    <source>
        <dbReference type="ARBA" id="ARBA00000553"/>
    </source>
</evidence>
<dbReference type="Proteomes" id="UP000440978">
    <property type="component" value="Unassembled WGS sequence"/>
</dbReference>
<dbReference type="GO" id="GO:0016787">
    <property type="term" value="F:hydrolase activity"/>
    <property type="evidence" value="ECO:0007669"/>
    <property type="project" value="UniProtKB-KW"/>
</dbReference>
<dbReference type="NCBIfam" id="TIGR00726">
    <property type="entry name" value="peptidoglycan editing factor PgeF"/>
    <property type="match status" value="1"/>
</dbReference>
<evidence type="ECO:0000313" key="13">
    <source>
        <dbReference type="EMBL" id="MTT32025.1"/>
    </source>
</evidence>
<evidence type="ECO:0000256" key="8">
    <source>
        <dbReference type="ARBA" id="ARBA00022833"/>
    </source>
</evidence>
<dbReference type="AlphaFoldDB" id="A0A6N8CSV8"/>
<dbReference type="GO" id="GO:0017061">
    <property type="term" value="F:S-methyl-5-thioadenosine phosphorylase activity"/>
    <property type="evidence" value="ECO:0007669"/>
    <property type="project" value="UniProtKB-EC"/>
</dbReference>
<dbReference type="RefSeq" id="WP_155218639.1">
    <property type="nucleotide sequence ID" value="NZ_WNHB01000011.1"/>
</dbReference>
<evidence type="ECO:0000256" key="9">
    <source>
        <dbReference type="ARBA" id="ARBA00047989"/>
    </source>
</evidence>
<proteinExistence type="inferred from homology"/>
<keyword evidence="7" id="KW-0378">Hydrolase</keyword>
<evidence type="ECO:0000256" key="3">
    <source>
        <dbReference type="ARBA" id="ARBA00003215"/>
    </source>
</evidence>
<dbReference type="EMBL" id="WNHB01000011">
    <property type="protein sequence ID" value="MTT32025.1"/>
    <property type="molecule type" value="Genomic_DNA"/>
</dbReference>
<comment type="similarity">
    <text evidence="4 12">Belongs to the purine nucleoside phosphorylase YfiH/LACC1 family.</text>
</comment>
<dbReference type="Pfam" id="PF02578">
    <property type="entry name" value="Cu-oxidase_4"/>
    <property type="match status" value="1"/>
</dbReference>
<evidence type="ECO:0000256" key="2">
    <source>
        <dbReference type="ARBA" id="ARBA00001947"/>
    </source>
</evidence>
<reference evidence="13 14" key="1">
    <citation type="submission" date="2019-11" db="EMBL/GenBank/DDBJ databases">
        <title>Terrilactibacillus tamarindus sp. nov. BCM23-1 isolated from bark of Tamarindus indica.</title>
        <authorList>
            <person name="Kingkaew E."/>
            <person name="Tanasupawat S."/>
        </authorList>
    </citation>
    <scope>NUCLEOTIDE SEQUENCE [LARGE SCALE GENOMIC DNA]</scope>
    <source>
        <strain evidence="13 14">BCM23-1</strain>
    </source>
</reference>
<dbReference type="OrthoDB" id="4279at2"/>
<dbReference type="PANTHER" id="PTHR30616">
    <property type="entry name" value="UNCHARACTERIZED PROTEIN YFIH"/>
    <property type="match status" value="1"/>
</dbReference>